<evidence type="ECO:0000256" key="4">
    <source>
        <dbReference type="ARBA" id="ARBA00023163"/>
    </source>
</evidence>
<dbReference type="Pfam" id="PF02742">
    <property type="entry name" value="Fe_dep_repr_C"/>
    <property type="match status" value="1"/>
</dbReference>
<organism evidence="6 7">
    <name type="scientific">Candidatus Faecalibacterium faecigallinarum</name>
    <dbReference type="NCBI Taxonomy" id="2838577"/>
    <lineage>
        <taxon>Bacteria</taxon>
        <taxon>Bacillati</taxon>
        <taxon>Bacillota</taxon>
        <taxon>Clostridia</taxon>
        <taxon>Eubacteriales</taxon>
        <taxon>Oscillospiraceae</taxon>
        <taxon>Faecalibacterium</taxon>
    </lineage>
</organism>
<dbReference type="InterPro" id="IPR036388">
    <property type="entry name" value="WH-like_DNA-bd_sf"/>
</dbReference>
<dbReference type="InterPro" id="IPR050536">
    <property type="entry name" value="DtxR_MntR_Metal-Reg"/>
</dbReference>
<reference evidence="6" key="2">
    <citation type="submission" date="2021-04" db="EMBL/GenBank/DDBJ databases">
        <authorList>
            <person name="Gilroy R."/>
        </authorList>
    </citation>
    <scope>NUCLEOTIDE SEQUENCE</scope>
    <source>
        <strain evidence="6">ChiSjej5B23-2810</strain>
    </source>
</reference>
<protein>
    <submittedName>
        <fullName evidence="6">Metal-dependent transcriptional regulator</fullName>
    </submittedName>
</protein>
<dbReference type="SUPFAM" id="SSF46785">
    <property type="entry name" value="Winged helix' DNA-binding domain"/>
    <property type="match status" value="1"/>
</dbReference>
<dbReference type="EMBL" id="DWWN01000002">
    <property type="protein sequence ID" value="HJC44590.1"/>
    <property type="molecule type" value="Genomic_DNA"/>
</dbReference>
<evidence type="ECO:0000313" key="7">
    <source>
        <dbReference type="Proteomes" id="UP000823906"/>
    </source>
</evidence>
<reference evidence="6" key="1">
    <citation type="journal article" date="2021" name="PeerJ">
        <title>Extensive microbial diversity within the chicken gut microbiome revealed by metagenomics and culture.</title>
        <authorList>
            <person name="Gilroy R."/>
            <person name="Ravi A."/>
            <person name="Getino M."/>
            <person name="Pursley I."/>
            <person name="Horton D.L."/>
            <person name="Alikhan N.F."/>
            <person name="Baker D."/>
            <person name="Gharbi K."/>
            <person name="Hall N."/>
            <person name="Watson M."/>
            <person name="Adriaenssens E.M."/>
            <person name="Foster-Nyarko E."/>
            <person name="Jarju S."/>
            <person name="Secka A."/>
            <person name="Antonio M."/>
            <person name="Oren A."/>
            <person name="Chaudhuri R.R."/>
            <person name="La Ragione R."/>
            <person name="Hildebrand F."/>
            <person name="Pallen M.J."/>
        </authorList>
    </citation>
    <scope>NUCLEOTIDE SEQUENCE</scope>
    <source>
        <strain evidence="6">ChiSjej5B23-2810</strain>
    </source>
</reference>
<dbReference type="InterPro" id="IPR036421">
    <property type="entry name" value="Fe_dep_repressor_sf"/>
</dbReference>
<dbReference type="InterPro" id="IPR036390">
    <property type="entry name" value="WH_DNA-bd_sf"/>
</dbReference>
<dbReference type="InterPro" id="IPR022687">
    <property type="entry name" value="HTH_DTXR"/>
</dbReference>
<proteinExistence type="inferred from homology"/>
<evidence type="ECO:0000256" key="2">
    <source>
        <dbReference type="ARBA" id="ARBA00023015"/>
    </source>
</evidence>
<evidence type="ECO:0000313" key="6">
    <source>
        <dbReference type="EMBL" id="HJC44590.1"/>
    </source>
</evidence>
<dbReference type="GO" id="GO:0003700">
    <property type="term" value="F:DNA-binding transcription factor activity"/>
    <property type="evidence" value="ECO:0007669"/>
    <property type="project" value="InterPro"/>
</dbReference>
<dbReference type="InterPro" id="IPR022689">
    <property type="entry name" value="Iron_dep_repressor"/>
</dbReference>
<keyword evidence="2" id="KW-0805">Transcription regulation</keyword>
<dbReference type="AlphaFoldDB" id="A0A9D2P5R6"/>
<comment type="similarity">
    <text evidence="1">Belongs to the DtxR/MntR family.</text>
</comment>
<dbReference type="PANTHER" id="PTHR33238">
    <property type="entry name" value="IRON (METAL) DEPENDENT REPRESSOR, DTXR FAMILY"/>
    <property type="match status" value="1"/>
</dbReference>
<feature type="domain" description="HTH dtxR-type" evidence="5">
    <location>
        <begin position="3"/>
        <end position="63"/>
    </location>
</feature>
<dbReference type="Gene3D" id="1.10.60.10">
    <property type="entry name" value="Iron dependent repressor, metal binding and dimerisation domain"/>
    <property type="match status" value="1"/>
</dbReference>
<evidence type="ECO:0000256" key="1">
    <source>
        <dbReference type="ARBA" id="ARBA00007871"/>
    </source>
</evidence>
<dbReference type="PROSITE" id="PS50944">
    <property type="entry name" value="HTH_DTXR"/>
    <property type="match status" value="1"/>
</dbReference>
<sequence length="120" mass="13036">MELHASGEDYLEAILVLQKKNGAVRSIDVVRHLNRSKPSVSRAIHLLQAGGFLEVEGRLLCLTDSGRAAAERIDERRRFFAERLLALGIDPATAEADACRLGHAISAESFARLKGASGQQ</sequence>
<dbReference type="InterPro" id="IPR001367">
    <property type="entry name" value="Fe_dep_repressor"/>
</dbReference>
<dbReference type="SUPFAM" id="SSF47979">
    <property type="entry name" value="Iron-dependent repressor protein, dimerization domain"/>
    <property type="match status" value="1"/>
</dbReference>
<accession>A0A9D2P5R6</accession>
<name>A0A9D2P5R6_9FIRM</name>
<dbReference type="Proteomes" id="UP000823906">
    <property type="component" value="Unassembled WGS sequence"/>
</dbReference>
<keyword evidence="3" id="KW-0238">DNA-binding</keyword>
<gene>
    <name evidence="6" type="ORF">H9703_00370</name>
</gene>
<evidence type="ECO:0000259" key="5">
    <source>
        <dbReference type="PROSITE" id="PS50944"/>
    </source>
</evidence>
<dbReference type="Pfam" id="PF01325">
    <property type="entry name" value="Fe_dep_repress"/>
    <property type="match status" value="1"/>
</dbReference>
<dbReference type="SMART" id="SM00529">
    <property type="entry name" value="HTH_DTXR"/>
    <property type="match status" value="1"/>
</dbReference>
<dbReference type="Gene3D" id="1.10.10.10">
    <property type="entry name" value="Winged helix-like DNA-binding domain superfamily/Winged helix DNA-binding domain"/>
    <property type="match status" value="1"/>
</dbReference>
<keyword evidence="4" id="KW-0804">Transcription</keyword>
<evidence type="ECO:0000256" key="3">
    <source>
        <dbReference type="ARBA" id="ARBA00023125"/>
    </source>
</evidence>
<dbReference type="GO" id="GO:0046914">
    <property type="term" value="F:transition metal ion binding"/>
    <property type="evidence" value="ECO:0007669"/>
    <property type="project" value="InterPro"/>
</dbReference>
<dbReference type="PANTHER" id="PTHR33238:SF7">
    <property type="entry name" value="IRON-DEPENDENT TRANSCRIPTIONAL REGULATOR"/>
    <property type="match status" value="1"/>
</dbReference>
<comment type="caution">
    <text evidence="6">The sequence shown here is derived from an EMBL/GenBank/DDBJ whole genome shotgun (WGS) entry which is preliminary data.</text>
</comment>
<dbReference type="GO" id="GO:0003677">
    <property type="term" value="F:DNA binding"/>
    <property type="evidence" value="ECO:0007669"/>
    <property type="project" value="UniProtKB-KW"/>
</dbReference>
<dbReference type="GO" id="GO:0046983">
    <property type="term" value="F:protein dimerization activity"/>
    <property type="evidence" value="ECO:0007669"/>
    <property type="project" value="InterPro"/>
</dbReference>